<organism evidence="1 2">
    <name type="scientific">Candidatus Methanomarinus sp</name>
    <dbReference type="NCBI Taxonomy" id="3386244"/>
    <lineage>
        <taxon>Archaea</taxon>
        <taxon>Methanobacteriati</taxon>
        <taxon>Methanobacteriota</taxon>
        <taxon>Stenosarchaea group</taxon>
        <taxon>Methanomicrobia</taxon>
        <taxon>Methanosarcinales</taxon>
        <taxon>ANME-2 cluster</taxon>
        <taxon>Candidatus Methanocomedenaceae</taxon>
        <taxon>Candidatus Methanomarinus</taxon>
    </lineage>
</organism>
<protein>
    <submittedName>
        <fullName evidence="1">Transglutaminase domain-containing protein</fullName>
    </submittedName>
</protein>
<evidence type="ECO:0000313" key="1">
    <source>
        <dbReference type="EMBL" id="TKY91476.1"/>
    </source>
</evidence>
<name>A0AC61SAB0_9EURY</name>
<reference evidence="1" key="1">
    <citation type="submission" date="2018-09" db="EMBL/GenBank/DDBJ databases">
        <title>A genomic encyclopedia of anaerobic methanotrophic archaea.</title>
        <authorList>
            <person name="Skennerton C.T."/>
            <person name="Chadwick G.L."/>
            <person name="Laso-Perez R."/>
            <person name="Leu A.O."/>
            <person name="Speth D.R."/>
            <person name="Yu H."/>
            <person name="Morgan-Lang C."/>
            <person name="Hatzenpichler R."/>
            <person name="Goudeau D."/>
            <person name="Malmstrom R."/>
            <person name="Woyke T."/>
            <person name="Hallam S."/>
            <person name="Tyson G.W."/>
            <person name="Wegener G."/>
            <person name="Boetius A."/>
            <person name="Orphan V.J."/>
        </authorList>
    </citation>
    <scope>NUCLEOTIDE SEQUENCE</scope>
    <source>
        <strain evidence="1">CONS3730D10UFb2</strain>
    </source>
</reference>
<gene>
    <name evidence="1" type="ORF">C5S46_05625</name>
</gene>
<proteinExistence type="predicted"/>
<comment type="caution">
    <text evidence="1">The sequence shown here is derived from an EMBL/GenBank/DDBJ whole genome shotgun (WGS) entry which is preliminary data.</text>
</comment>
<dbReference type="Proteomes" id="UP000315423">
    <property type="component" value="Unassembled WGS sequence"/>
</dbReference>
<evidence type="ECO:0000313" key="2">
    <source>
        <dbReference type="Proteomes" id="UP000315423"/>
    </source>
</evidence>
<dbReference type="EMBL" id="QYBA01000189">
    <property type="protein sequence ID" value="TKY91476.1"/>
    <property type="molecule type" value="Genomic_DNA"/>
</dbReference>
<accession>A0AC61SAB0</accession>
<sequence length="380" mass="43472">MELIIEKMFSLFTFSRYIGKYKRSYMKKKHCQTICLIIIIILNIVFISGCLHDDDPIVTRAQPYLNEINLNDVELRAQAVSIVSGCPAGDKECQVNMIYRYVVENYKYYSDPRTGEFIQSPAETMQIQGGDCEDLTIVLESLLENLGIKTYFVLTPDHAYCLACGINTENLWQYIQESILIQASKDLGQNQTLNVIMDEGNIFIVQEKQQTFILRPGEIFYYGGDGSNFNSTIKYMNIQYNITSSVPLSLYVVPSEKDYELMTTGREFATYSLCNQKNFLKVSDSCDGLENHGGLILENDNNYMDPNMDAIVDVDMKFYFCYSPDSLFDNQEIVYYRVNDQDCIVLDPTAGKYGYPGFTGNPEGKKIAIDPISKEYFYLD</sequence>